<evidence type="ECO:0000256" key="2">
    <source>
        <dbReference type="ARBA" id="ARBA00022448"/>
    </source>
</evidence>
<gene>
    <name evidence="7" type="ORF">GJU40_15770</name>
</gene>
<dbReference type="PANTHER" id="PTHR30290">
    <property type="entry name" value="PERIPLASMIC BINDING COMPONENT OF ABC TRANSPORTER"/>
    <property type="match status" value="1"/>
</dbReference>
<name>A0A7X2J2X9_9BACI</name>
<dbReference type="GO" id="GO:0043190">
    <property type="term" value="C:ATP-binding cassette (ABC) transporter complex"/>
    <property type="evidence" value="ECO:0007669"/>
    <property type="project" value="InterPro"/>
</dbReference>
<dbReference type="AlphaFoldDB" id="A0A7X2J2X9"/>
<dbReference type="Proteomes" id="UP000448867">
    <property type="component" value="Unassembled WGS sequence"/>
</dbReference>
<evidence type="ECO:0000259" key="6">
    <source>
        <dbReference type="Pfam" id="PF00496"/>
    </source>
</evidence>
<dbReference type="RefSeq" id="WP_154309066.1">
    <property type="nucleotide sequence ID" value="NZ_WKKI01000039.1"/>
</dbReference>
<sequence>MNRKKSLFFVLCLLLMLSLFLAACTPKESSKPAPASGEGEKKEAIEKPQQGGDLIVGSTGSPTLFNPLYSTDTSSTDIEGFIYDGLVSADTEFEPALHLAEDIQQSEDGLTYTVKIRKGVTFHDGEELSADDVIFTYSIPLNKDYAGERGSSFDMIESINKVDEYTVDFKLKQKDASFYAVSLSYGILPEHILKDVPVADLGENEFNTKKPVGTGPFKFAEWKDGQYVKVVANEDYFLGRPHLDSVTYKIVPDMDALIAQLQAGDVHYVPAVPSTDIETVKNFKGIKVESGLGLNYSYIGWNEKNELFQDVKVRQALTHAIDRETIVASVLNGEGEVAHVPESPLSWAYSNDVPKFGYDTEKAKQLLGEAGWKDSNGDGILDKEGKKFSFTLKTNQGNKVREDVAVIVQQQLKEVGIEVKPEIVEWSAFIEQISAPNWNYEAMILGWSLATFPDQYDIFHSSQMEQGLNFVWWENEEADKLINEARQILDREEYKNAYTDIYKIIAEEQPYTFLYYPNVHNAMPDALEGYEFHAKNDFYKIYHWWLRK</sequence>
<dbReference type="CDD" id="cd08514">
    <property type="entry name" value="PBP2_AppA_like"/>
    <property type="match status" value="1"/>
</dbReference>
<dbReference type="InterPro" id="IPR030678">
    <property type="entry name" value="Peptide/Ni-bd"/>
</dbReference>
<dbReference type="PANTHER" id="PTHR30290:SF9">
    <property type="entry name" value="OLIGOPEPTIDE-BINDING PROTEIN APPA"/>
    <property type="match status" value="1"/>
</dbReference>
<dbReference type="SUPFAM" id="SSF53850">
    <property type="entry name" value="Periplasmic binding protein-like II"/>
    <property type="match status" value="1"/>
</dbReference>
<reference evidence="7 8" key="1">
    <citation type="submission" date="2019-11" db="EMBL/GenBank/DDBJ databases">
        <title>Bacillus lacus genome.</title>
        <authorList>
            <person name="Allen C.J."/>
            <person name="Newman J.D."/>
        </authorList>
    </citation>
    <scope>NUCLEOTIDE SEQUENCE [LARGE SCALE GENOMIC DNA]</scope>
    <source>
        <strain evidence="7 8">KCTC 33946</strain>
    </source>
</reference>
<evidence type="ECO:0000256" key="4">
    <source>
        <dbReference type="SAM" id="MobiDB-lite"/>
    </source>
</evidence>
<dbReference type="PIRSF" id="PIRSF002741">
    <property type="entry name" value="MppA"/>
    <property type="match status" value="1"/>
</dbReference>
<dbReference type="Gene3D" id="3.90.76.10">
    <property type="entry name" value="Dipeptide-binding Protein, Domain 1"/>
    <property type="match status" value="1"/>
</dbReference>
<accession>A0A7X2J2X9</accession>
<dbReference type="Pfam" id="PF00496">
    <property type="entry name" value="SBP_bac_5"/>
    <property type="match status" value="1"/>
</dbReference>
<feature type="chain" id="PRO_5039588993" evidence="5">
    <location>
        <begin position="23"/>
        <end position="548"/>
    </location>
</feature>
<evidence type="ECO:0000313" key="8">
    <source>
        <dbReference type="Proteomes" id="UP000448867"/>
    </source>
</evidence>
<dbReference type="GO" id="GO:0015833">
    <property type="term" value="P:peptide transport"/>
    <property type="evidence" value="ECO:0007669"/>
    <property type="project" value="TreeGrafter"/>
</dbReference>
<evidence type="ECO:0000256" key="1">
    <source>
        <dbReference type="ARBA" id="ARBA00005695"/>
    </source>
</evidence>
<dbReference type="InterPro" id="IPR000914">
    <property type="entry name" value="SBP_5_dom"/>
</dbReference>
<dbReference type="FunFam" id="3.10.105.10:FF:000006">
    <property type="entry name" value="Peptide ABC transporter substrate-binding protein"/>
    <property type="match status" value="1"/>
</dbReference>
<keyword evidence="8" id="KW-1185">Reference proteome</keyword>
<dbReference type="EMBL" id="WKKI01000039">
    <property type="protein sequence ID" value="MRX73603.1"/>
    <property type="molecule type" value="Genomic_DNA"/>
</dbReference>
<comment type="caution">
    <text evidence="7">The sequence shown here is derived from an EMBL/GenBank/DDBJ whole genome shotgun (WGS) entry which is preliminary data.</text>
</comment>
<evidence type="ECO:0000313" key="7">
    <source>
        <dbReference type="EMBL" id="MRX73603.1"/>
    </source>
</evidence>
<dbReference type="Gene3D" id="3.40.190.10">
    <property type="entry name" value="Periplasmic binding protein-like II"/>
    <property type="match status" value="1"/>
</dbReference>
<feature type="region of interest" description="Disordered" evidence="4">
    <location>
        <begin position="28"/>
        <end position="58"/>
    </location>
</feature>
<evidence type="ECO:0000256" key="5">
    <source>
        <dbReference type="SAM" id="SignalP"/>
    </source>
</evidence>
<feature type="signal peptide" evidence="5">
    <location>
        <begin position="1"/>
        <end position="22"/>
    </location>
</feature>
<dbReference type="InterPro" id="IPR039424">
    <property type="entry name" value="SBP_5"/>
</dbReference>
<feature type="domain" description="Solute-binding protein family 5" evidence="6">
    <location>
        <begin position="95"/>
        <end position="457"/>
    </location>
</feature>
<protein>
    <submittedName>
        <fullName evidence="7">Peptide-binding protein</fullName>
    </submittedName>
</protein>
<comment type="similarity">
    <text evidence="1">Belongs to the bacterial solute-binding protein 5 family.</text>
</comment>
<evidence type="ECO:0000256" key="3">
    <source>
        <dbReference type="ARBA" id="ARBA00022729"/>
    </source>
</evidence>
<keyword evidence="2" id="KW-0813">Transport</keyword>
<dbReference type="GO" id="GO:1904680">
    <property type="term" value="F:peptide transmembrane transporter activity"/>
    <property type="evidence" value="ECO:0007669"/>
    <property type="project" value="TreeGrafter"/>
</dbReference>
<dbReference type="OrthoDB" id="9796817at2"/>
<organism evidence="7 8">
    <name type="scientific">Metabacillus lacus</name>
    <dbReference type="NCBI Taxonomy" id="1983721"/>
    <lineage>
        <taxon>Bacteria</taxon>
        <taxon>Bacillati</taxon>
        <taxon>Bacillota</taxon>
        <taxon>Bacilli</taxon>
        <taxon>Bacillales</taxon>
        <taxon>Bacillaceae</taxon>
        <taxon>Metabacillus</taxon>
    </lineage>
</organism>
<dbReference type="Gene3D" id="3.10.105.10">
    <property type="entry name" value="Dipeptide-binding Protein, Domain 3"/>
    <property type="match status" value="1"/>
</dbReference>
<proteinExistence type="inferred from homology"/>
<dbReference type="GO" id="GO:0042597">
    <property type="term" value="C:periplasmic space"/>
    <property type="evidence" value="ECO:0007669"/>
    <property type="project" value="UniProtKB-ARBA"/>
</dbReference>
<keyword evidence="3 5" id="KW-0732">Signal</keyword>